<dbReference type="InterPro" id="IPR000700">
    <property type="entry name" value="PAS-assoc_C"/>
</dbReference>
<dbReference type="AlphaFoldDB" id="A0A4R1BKQ1"/>
<feature type="domain" description="GGDEF" evidence="5">
    <location>
        <begin position="440"/>
        <end position="573"/>
    </location>
</feature>
<dbReference type="InterPro" id="IPR001633">
    <property type="entry name" value="EAL_dom"/>
</dbReference>
<evidence type="ECO:0000259" key="4">
    <source>
        <dbReference type="PROSITE" id="PS50883"/>
    </source>
</evidence>
<feature type="domain" description="CBS" evidence="6">
    <location>
        <begin position="82"/>
        <end position="142"/>
    </location>
</feature>
<dbReference type="PANTHER" id="PTHR44757:SF2">
    <property type="entry name" value="BIOFILM ARCHITECTURE MAINTENANCE PROTEIN MBAA"/>
    <property type="match status" value="1"/>
</dbReference>
<comment type="catalytic activity">
    <reaction evidence="1">
        <text>3',3'-c-di-GMP + H2O = 5'-phosphoguanylyl(3'-&gt;5')guanosine + H(+)</text>
        <dbReference type="Rhea" id="RHEA:24902"/>
        <dbReference type="ChEBI" id="CHEBI:15377"/>
        <dbReference type="ChEBI" id="CHEBI:15378"/>
        <dbReference type="ChEBI" id="CHEBI:58754"/>
        <dbReference type="ChEBI" id="CHEBI:58805"/>
        <dbReference type="EC" id="3.1.4.52"/>
    </reaction>
    <physiologicalReaction direction="left-to-right" evidence="1">
        <dbReference type="Rhea" id="RHEA:24903"/>
    </physiologicalReaction>
</comment>
<dbReference type="CDD" id="cd01948">
    <property type="entry name" value="EAL"/>
    <property type="match status" value="1"/>
</dbReference>
<evidence type="ECO:0000313" key="8">
    <source>
        <dbReference type="Proteomes" id="UP000295443"/>
    </source>
</evidence>
<dbReference type="GO" id="GO:0071732">
    <property type="term" value="P:cellular response to nitric oxide"/>
    <property type="evidence" value="ECO:0007669"/>
    <property type="project" value="UniProtKB-ARBA"/>
</dbReference>
<dbReference type="PROSITE" id="PS50883">
    <property type="entry name" value="EAL"/>
    <property type="match status" value="1"/>
</dbReference>
<dbReference type="InterPro" id="IPR000644">
    <property type="entry name" value="CBS_dom"/>
</dbReference>
<dbReference type="PROSITE" id="PS50887">
    <property type="entry name" value="GGDEF"/>
    <property type="match status" value="1"/>
</dbReference>
<dbReference type="InterPro" id="IPR029787">
    <property type="entry name" value="Nucleotide_cyclase"/>
</dbReference>
<gene>
    <name evidence="7" type="ORF">EZJ19_03615</name>
</gene>
<feature type="domain" description="CBS" evidence="6">
    <location>
        <begin position="208"/>
        <end position="268"/>
    </location>
</feature>
<organism evidence="7 8">
    <name type="scientific">Parasulfuritortus cantonensis</name>
    <dbReference type="NCBI Taxonomy" id="2528202"/>
    <lineage>
        <taxon>Bacteria</taxon>
        <taxon>Pseudomonadati</taxon>
        <taxon>Pseudomonadota</taxon>
        <taxon>Betaproteobacteria</taxon>
        <taxon>Nitrosomonadales</taxon>
        <taxon>Thiobacillaceae</taxon>
        <taxon>Parasulfuritortus</taxon>
    </lineage>
</organism>
<dbReference type="EMBL" id="SJZB01000013">
    <property type="protein sequence ID" value="TCJ18005.1"/>
    <property type="molecule type" value="Genomic_DNA"/>
</dbReference>
<dbReference type="InterPro" id="IPR000014">
    <property type="entry name" value="PAS"/>
</dbReference>
<dbReference type="Pfam" id="PF00571">
    <property type="entry name" value="CBS"/>
    <property type="match status" value="4"/>
</dbReference>
<evidence type="ECO:0000259" key="5">
    <source>
        <dbReference type="PROSITE" id="PS50887"/>
    </source>
</evidence>
<name>A0A4R1BKQ1_9PROT</name>
<dbReference type="SUPFAM" id="SSF55785">
    <property type="entry name" value="PYP-like sensor domain (PAS domain)"/>
    <property type="match status" value="1"/>
</dbReference>
<dbReference type="NCBIfam" id="TIGR00254">
    <property type="entry name" value="GGDEF"/>
    <property type="match status" value="1"/>
</dbReference>
<dbReference type="InterPro" id="IPR035965">
    <property type="entry name" value="PAS-like_dom_sf"/>
</dbReference>
<dbReference type="Gene3D" id="3.30.450.20">
    <property type="entry name" value="PAS domain"/>
    <property type="match status" value="1"/>
</dbReference>
<feature type="domain" description="PAC" evidence="3">
    <location>
        <begin position="355"/>
        <end position="408"/>
    </location>
</feature>
<accession>A0A4R1BKQ1</accession>
<dbReference type="Gene3D" id="2.10.70.100">
    <property type="match status" value="1"/>
</dbReference>
<dbReference type="OrthoDB" id="9813903at2"/>
<dbReference type="PROSITE" id="PS50113">
    <property type="entry name" value="PAC"/>
    <property type="match status" value="1"/>
</dbReference>
<proteinExistence type="predicted"/>
<sequence length="844" mass="93633">MTAVSGMTSISELKVIDIMSREIRHVAPDCLLSEAARQMADGRISSLLVLSEGHLAGILTEHDVVRFMHDRVAADTPVSRLMSAPVLTASADLDFASAYTLAMSRHVRHLVVTGAAGEVVGMVSETDFRSHLGLRLLRQLDNLTAIMEREMPLLTEDASLDEGLKLMVHKGASYVLVVDAGRHPLGIVTERDMPSLLSRATPATELPMRTVMHGPVQVVDRRASFTEAAGRMFDHHLRHLAVVDETGAIIGMLTQHRLLEQIGFTLVEDAWRNLVASQEALLRSEENLNRAQAVARTGSWYLNIQAGRLEWSAETYRMFGVEPDMPMTLDDLIRRILPDDREPVLVAWDGALHGEPFDVEHRILVDGEVRWVQERAELSFDPDGRPLFAVGTVQDVTDLRLARQQVEFMAHHDALTRLPNRILARDRFEQAVTMAAREGRKVALLFLDLDNFKTINDTLGHQAGDHLLQQVVGRLAEAVRGSDTISRQGGDEFLVILTALPDENGADAVAQHILEDLARPFVVDGHELHTSASIGISVYPDDGAEFDTLLKRADMAMYSAKEFGRATYRFFTEEMNRHAFERLQMQNRLRHALDESEFLLHYQPQVDLKSGRLLGVEALLRWQSKELGMVAPGRFVPVAEESGLIMPIGTWVLREACRQARAWRDELGLAIPVGVNLSALQFRRGSLVATVAEVLDETGLEPGLLELELTETMLLHDTEAVRAAMDRIRALGVQMSIDDFGTGYSSLSYLKRLPVTRLKIDQSFVRDMIADDDDGSIVRAIIQMAHSLKLTVIAEGVETAEQGAWLAREGCDQAQGYHYGRPMPAEAVAARFARRGETARAAAG</sequence>
<feature type="domain" description="EAL" evidence="4">
    <location>
        <begin position="582"/>
        <end position="836"/>
    </location>
</feature>
<evidence type="ECO:0000259" key="6">
    <source>
        <dbReference type="PROSITE" id="PS51371"/>
    </source>
</evidence>
<dbReference type="SUPFAM" id="SSF54631">
    <property type="entry name" value="CBS-domain pair"/>
    <property type="match status" value="2"/>
</dbReference>
<keyword evidence="8" id="KW-1185">Reference proteome</keyword>
<dbReference type="InterPro" id="IPR052155">
    <property type="entry name" value="Biofilm_reg_signaling"/>
</dbReference>
<dbReference type="CDD" id="cd02205">
    <property type="entry name" value="CBS_pair_SF"/>
    <property type="match status" value="1"/>
</dbReference>
<evidence type="ECO:0000256" key="2">
    <source>
        <dbReference type="PROSITE-ProRule" id="PRU00703"/>
    </source>
</evidence>
<dbReference type="PANTHER" id="PTHR44757">
    <property type="entry name" value="DIGUANYLATE CYCLASE DGCP"/>
    <property type="match status" value="1"/>
</dbReference>
<comment type="caution">
    <text evidence="7">The sequence shown here is derived from an EMBL/GenBank/DDBJ whole genome shotgun (WGS) entry which is preliminary data.</text>
</comment>
<dbReference type="FunFam" id="3.30.70.270:FF:000001">
    <property type="entry name" value="Diguanylate cyclase domain protein"/>
    <property type="match status" value="1"/>
</dbReference>
<dbReference type="InterPro" id="IPR035919">
    <property type="entry name" value="EAL_sf"/>
</dbReference>
<evidence type="ECO:0000313" key="7">
    <source>
        <dbReference type="EMBL" id="TCJ18005.1"/>
    </source>
</evidence>
<dbReference type="FunFam" id="3.20.20.450:FF:000001">
    <property type="entry name" value="Cyclic di-GMP phosphodiesterase yahA"/>
    <property type="match status" value="1"/>
</dbReference>
<keyword evidence="2" id="KW-0129">CBS domain</keyword>
<dbReference type="InterPro" id="IPR043128">
    <property type="entry name" value="Rev_trsase/Diguanyl_cyclase"/>
</dbReference>
<evidence type="ECO:0000256" key="1">
    <source>
        <dbReference type="ARBA" id="ARBA00051114"/>
    </source>
</evidence>
<dbReference type="CDD" id="cd01949">
    <property type="entry name" value="GGDEF"/>
    <property type="match status" value="1"/>
</dbReference>
<dbReference type="SUPFAM" id="SSF55073">
    <property type="entry name" value="Nucleotide cyclase"/>
    <property type="match status" value="1"/>
</dbReference>
<dbReference type="SMART" id="SM00052">
    <property type="entry name" value="EAL"/>
    <property type="match status" value="1"/>
</dbReference>
<dbReference type="CDD" id="cd00130">
    <property type="entry name" value="PAS"/>
    <property type="match status" value="1"/>
</dbReference>
<dbReference type="GO" id="GO:0071111">
    <property type="term" value="F:cyclic-guanylate-specific phosphodiesterase activity"/>
    <property type="evidence" value="ECO:0007669"/>
    <property type="project" value="UniProtKB-EC"/>
</dbReference>
<dbReference type="PROSITE" id="PS51371">
    <property type="entry name" value="CBS"/>
    <property type="match status" value="4"/>
</dbReference>
<feature type="domain" description="CBS" evidence="6">
    <location>
        <begin position="19"/>
        <end position="76"/>
    </location>
</feature>
<reference evidence="7 8" key="1">
    <citation type="submission" date="2019-03" db="EMBL/GenBank/DDBJ databases">
        <title>Genome sequence of Thiobacillaceae bacterium LSR1, a sulfur-oxidizing bacterium isolated from freshwater sediment.</title>
        <authorList>
            <person name="Li S."/>
        </authorList>
    </citation>
    <scope>NUCLEOTIDE SEQUENCE [LARGE SCALE GENOMIC DNA]</scope>
    <source>
        <strain evidence="7 8">LSR1</strain>
    </source>
</reference>
<protein>
    <submittedName>
        <fullName evidence="7">EAL domain-containing protein</fullName>
    </submittedName>
</protein>
<dbReference type="SMART" id="SM00116">
    <property type="entry name" value="CBS"/>
    <property type="match status" value="4"/>
</dbReference>
<dbReference type="SMART" id="SM00267">
    <property type="entry name" value="GGDEF"/>
    <property type="match status" value="1"/>
</dbReference>
<dbReference type="Proteomes" id="UP000295443">
    <property type="component" value="Unassembled WGS sequence"/>
</dbReference>
<dbReference type="Pfam" id="PF00563">
    <property type="entry name" value="EAL"/>
    <property type="match status" value="1"/>
</dbReference>
<dbReference type="Gene3D" id="3.10.580.10">
    <property type="entry name" value="CBS-domain"/>
    <property type="match status" value="2"/>
</dbReference>
<dbReference type="Gene3D" id="3.20.20.450">
    <property type="entry name" value="EAL domain"/>
    <property type="match status" value="1"/>
</dbReference>
<dbReference type="InterPro" id="IPR013655">
    <property type="entry name" value="PAS_fold_3"/>
</dbReference>
<dbReference type="SUPFAM" id="SSF141868">
    <property type="entry name" value="EAL domain-like"/>
    <property type="match status" value="1"/>
</dbReference>
<dbReference type="Pfam" id="PF00990">
    <property type="entry name" value="GGDEF"/>
    <property type="match status" value="1"/>
</dbReference>
<dbReference type="InterPro" id="IPR000160">
    <property type="entry name" value="GGDEF_dom"/>
</dbReference>
<evidence type="ECO:0000259" key="3">
    <source>
        <dbReference type="PROSITE" id="PS50113"/>
    </source>
</evidence>
<dbReference type="InterPro" id="IPR046342">
    <property type="entry name" value="CBS_dom_sf"/>
</dbReference>
<dbReference type="Pfam" id="PF08447">
    <property type="entry name" value="PAS_3"/>
    <property type="match status" value="1"/>
</dbReference>
<dbReference type="Gene3D" id="3.30.70.270">
    <property type="match status" value="1"/>
</dbReference>
<feature type="domain" description="CBS" evidence="6">
    <location>
        <begin position="147"/>
        <end position="204"/>
    </location>
</feature>